<name>A0A1M5T7Z8_9GAMM</name>
<accession>A0A1M5T7Z8</accession>
<organism evidence="2 3">
    <name type="scientific">Ferrimonas marina</name>
    <dbReference type="NCBI Taxonomy" id="299255"/>
    <lineage>
        <taxon>Bacteria</taxon>
        <taxon>Pseudomonadati</taxon>
        <taxon>Pseudomonadota</taxon>
        <taxon>Gammaproteobacteria</taxon>
        <taxon>Alteromonadales</taxon>
        <taxon>Ferrimonadaceae</taxon>
        <taxon>Ferrimonas</taxon>
    </lineage>
</organism>
<evidence type="ECO:0000313" key="2">
    <source>
        <dbReference type="EMBL" id="SHH46851.1"/>
    </source>
</evidence>
<proteinExistence type="predicted"/>
<keyword evidence="3" id="KW-1185">Reference proteome</keyword>
<feature type="transmembrane region" description="Helical" evidence="1">
    <location>
        <begin position="66"/>
        <end position="85"/>
    </location>
</feature>
<dbReference type="RefSeq" id="WP_067663525.1">
    <property type="nucleotide sequence ID" value="NZ_FQXG01000003.1"/>
</dbReference>
<evidence type="ECO:0000313" key="3">
    <source>
        <dbReference type="Proteomes" id="UP000184268"/>
    </source>
</evidence>
<dbReference type="EMBL" id="FQXG01000003">
    <property type="protein sequence ID" value="SHH46851.1"/>
    <property type="molecule type" value="Genomic_DNA"/>
</dbReference>
<feature type="transmembrane region" description="Helical" evidence="1">
    <location>
        <begin position="42"/>
        <end position="60"/>
    </location>
</feature>
<dbReference type="PROSITE" id="PS50096">
    <property type="entry name" value="IQ"/>
    <property type="match status" value="1"/>
</dbReference>
<sequence>MKSLFRGHEARINPKELLEGSKSVEESFTSEELQQALKSSTIIAAILFVAVLFGLVAAIINDGWLGTLYSVFASLLFGINLYRTLFHNWMARKYVEAQRQDREKPKLTQQDFWRDVVASQGGAIIPVASY</sequence>
<evidence type="ECO:0000256" key="1">
    <source>
        <dbReference type="SAM" id="Phobius"/>
    </source>
</evidence>
<reference evidence="2 3" key="1">
    <citation type="submission" date="2016-11" db="EMBL/GenBank/DDBJ databases">
        <authorList>
            <person name="Jaros S."/>
            <person name="Januszkiewicz K."/>
            <person name="Wedrychowicz H."/>
        </authorList>
    </citation>
    <scope>NUCLEOTIDE SEQUENCE [LARGE SCALE GENOMIC DNA]</scope>
    <source>
        <strain evidence="2 3">DSM 16917</strain>
    </source>
</reference>
<keyword evidence="1" id="KW-0812">Transmembrane</keyword>
<dbReference type="STRING" id="299255.SAMN02745129_2035"/>
<dbReference type="AlphaFoldDB" id="A0A1M5T7Z8"/>
<keyword evidence="1" id="KW-0472">Membrane</keyword>
<dbReference type="Proteomes" id="UP000184268">
    <property type="component" value="Unassembled WGS sequence"/>
</dbReference>
<protein>
    <submittedName>
        <fullName evidence="2">Uncharacterized protein</fullName>
    </submittedName>
</protein>
<gene>
    <name evidence="2" type="ORF">SAMN02745129_2035</name>
</gene>
<keyword evidence="1" id="KW-1133">Transmembrane helix</keyword>